<evidence type="ECO:0000313" key="2">
    <source>
        <dbReference type="EMBL" id="ONH71196.1"/>
    </source>
</evidence>
<dbReference type="AlphaFoldDB" id="A0A1V2LIQ8"/>
<organism evidence="2 3">
    <name type="scientific">Pichia kudriavzevii</name>
    <name type="common">Yeast</name>
    <name type="synonym">Issatchenkia orientalis</name>
    <dbReference type="NCBI Taxonomy" id="4909"/>
    <lineage>
        <taxon>Eukaryota</taxon>
        <taxon>Fungi</taxon>
        <taxon>Dikarya</taxon>
        <taxon>Ascomycota</taxon>
        <taxon>Saccharomycotina</taxon>
        <taxon>Pichiomycetes</taxon>
        <taxon>Pichiales</taxon>
        <taxon>Pichiaceae</taxon>
        <taxon>Pichia</taxon>
    </lineage>
</organism>
<name>A0A1V2LIQ8_PICKU</name>
<feature type="domain" description="EF-hand" evidence="1">
    <location>
        <begin position="442"/>
        <end position="477"/>
    </location>
</feature>
<comment type="caution">
    <text evidence="2">The sequence shown here is derived from an EMBL/GenBank/DDBJ whole genome shotgun (WGS) entry which is preliminary data.</text>
</comment>
<dbReference type="Proteomes" id="UP000189274">
    <property type="component" value="Unassembled WGS sequence"/>
</dbReference>
<dbReference type="PROSITE" id="PS50222">
    <property type="entry name" value="EF_HAND_2"/>
    <property type="match status" value="1"/>
</dbReference>
<protein>
    <recommendedName>
        <fullName evidence="1">EF-hand domain-containing protein</fullName>
    </recommendedName>
</protein>
<dbReference type="GO" id="GO:0005509">
    <property type="term" value="F:calcium ion binding"/>
    <property type="evidence" value="ECO:0007669"/>
    <property type="project" value="InterPro"/>
</dbReference>
<gene>
    <name evidence="2" type="ORF">BOH78_4706</name>
</gene>
<reference evidence="3" key="1">
    <citation type="journal article" date="2017" name="Genome Announc.">
        <title>Genome sequences of Cyberlindnera fabianii 65, Pichia kudriavzevii 129, and Saccharomyces cerevisiae 131 isolated from fermented masau fruits in Zimbabwe.</title>
        <authorList>
            <person name="van Rijswijck I.M.H."/>
            <person name="Derks M.F.L."/>
            <person name="Abee T."/>
            <person name="de Ridder D."/>
            <person name="Smid E.J."/>
        </authorList>
    </citation>
    <scope>NUCLEOTIDE SEQUENCE [LARGE SCALE GENOMIC DNA]</scope>
    <source>
        <strain evidence="3">129</strain>
    </source>
</reference>
<accession>A0A1V2LIQ8</accession>
<proteinExistence type="predicted"/>
<sequence>MQVIKTEFLKTWLLQFVSDINDFKASTWLTEKKLDELLNALELHGEEVQQDYGLSLFIDENSDEWSVYVYLCCLYETQKDKHPFIESREDTESEKGGEFVDFFGPNILSKASAISEHNYNMPLKLKIETFTVIVLDIIRLKKRYLRKVEKVLFELLEVFGEFVAYDNLEYSDDANIPQILSVNDIESAEKLMVNSTHINGSLNKAIESISFVENYRRSTKRRVYEQYVELQILRSQLQDVLATYHLHEFVDPPQKSIEKLTKFIELLKKSETNVYDNAQSFVNGTINKLTSNIVETSSLLNVKLDNLEEQILQINQSCWETRVQQFQSIKMEKIYELHLKTVHYQHQLQLINTSLAKGFDLNSSMIINNQRNRIQFLEDCINKSLTNMKYIETQKSDAVEVLKIAEAAEKYKSEINGLSEDDKQLKVHLFVLKLIQKKFHFQNIDPIRVLFDSHDTATKGYLTKSEFRRAFLKAYPDTEKLGGLEEIDTIFETSYEVVGKMRKSMEFPQFKAIISLGASMEDVNIKEVIECESEDDTISVSSRTSQFTRLIAEMENMPITTNLTSDYFLKEFNKLSSDKEVISKEDVNKINMNKHLEKHLEAIFPNRRYTLWFRQIEESTLYQDEESDEKTIVEEREIPLKNVLYELEKVDLNKL</sequence>
<dbReference type="VEuPathDB" id="FungiDB:C5L36_0C01720"/>
<dbReference type="InterPro" id="IPR002048">
    <property type="entry name" value="EF_hand_dom"/>
</dbReference>
<evidence type="ECO:0000313" key="3">
    <source>
        <dbReference type="Proteomes" id="UP000189274"/>
    </source>
</evidence>
<evidence type="ECO:0000259" key="1">
    <source>
        <dbReference type="PROSITE" id="PS50222"/>
    </source>
</evidence>
<dbReference type="EMBL" id="MQVM01000040">
    <property type="protein sequence ID" value="ONH71196.1"/>
    <property type="molecule type" value="Genomic_DNA"/>
</dbReference>